<feature type="compositionally biased region" description="Basic residues" evidence="1">
    <location>
        <begin position="288"/>
        <end position="299"/>
    </location>
</feature>
<feature type="compositionally biased region" description="Basic residues" evidence="1">
    <location>
        <begin position="38"/>
        <end position="49"/>
    </location>
</feature>
<dbReference type="AlphaFoldDB" id="A0A4Y8DD15"/>
<feature type="compositionally biased region" description="Low complexity" evidence="1">
    <location>
        <begin position="417"/>
        <end position="428"/>
    </location>
</feature>
<gene>
    <name evidence="2" type="ORF">BOTCAL_0055g00360</name>
</gene>
<feature type="region of interest" description="Disordered" evidence="1">
    <location>
        <begin position="356"/>
        <end position="386"/>
    </location>
</feature>
<evidence type="ECO:0000256" key="1">
    <source>
        <dbReference type="SAM" id="MobiDB-lite"/>
    </source>
</evidence>
<feature type="compositionally biased region" description="Acidic residues" evidence="1">
    <location>
        <begin position="356"/>
        <end position="367"/>
    </location>
</feature>
<feature type="region of interest" description="Disordered" evidence="1">
    <location>
        <begin position="264"/>
        <end position="299"/>
    </location>
</feature>
<keyword evidence="3" id="KW-1185">Reference proteome</keyword>
<evidence type="ECO:0000313" key="2">
    <source>
        <dbReference type="EMBL" id="TEY77428.1"/>
    </source>
</evidence>
<feature type="region of interest" description="Disordered" evidence="1">
    <location>
        <begin position="1"/>
        <end position="91"/>
    </location>
</feature>
<feature type="compositionally biased region" description="Pro residues" evidence="1">
    <location>
        <begin position="80"/>
        <end position="89"/>
    </location>
</feature>
<feature type="region of interest" description="Disordered" evidence="1">
    <location>
        <begin position="417"/>
        <end position="445"/>
    </location>
</feature>
<comment type="caution">
    <text evidence="2">The sequence shown here is derived from an EMBL/GenBank/DDBJ whole genome shotgun (WGS) entry which is preliminary data.</text>
</comment>
<dbReference type="Proteomes" id="UP000297299">
    <property type="component" value="Unassembled WGS sequence"/>
</dbReference>
<feature type="compositionally biased region" description="Basic and acidic residues" evidence="1">
    <location>
        <begin position="275"/>
        <end position="287"/>
    </location>
</feature>
<accession>A0A4Y8DD15</accession>
<feature type="compositionally biased region" description="Low complexity" evidence="1">
    <location>
        <begin position="58"/>
        <end position="79"/>
    </location>
</feature>
<dbReference type="EMBL" id="PHWZ01000055">
    <property type="protein sequence ID" value="TEY77428.1"/>
    <property type="molecule type" value="Genomic_DNA"/>
</dbReference>
<feature type="compositionally biased region" description="Basic and acidic residues" evidence="1">
    <location>
        <begin position="368"/>
        <end position="379"/>
    </location>
</feature>
<name>A0A4Y8DD15_9HELO</name>
<evidence type="ECO:0000313" key="3">
    <source>
        <dbReference type="Proteomes" id="UP000297299"/>
    </source>
</evidence>
<reference evidence="2 3" key="1">
    <citation type="submission" date="2017-11" db="EMBL/GenBank/DDBJ databases">
        <title>Comparative genomics of Botrytis spp.</title>
        <authorList>
            <person name="Valero-Jimenez C.A."/>
            <person name="Tapia P."/>
            <person name="Veloso J."/>
            <person name="Silva-Moreno E."/>
            <person name="Staats M."/>
            <person name="Valdes J.H."/>
            <person name="Van Kan J.A.L."/>
        </authorList>
    </citation>
    <scope>NUCLEOTIDE SEQUENCE [LARGE SCALE GENOMIC DNA]</scope>
    <source>
        <strain evidence="2 3">MUCL2830</strain>
    </source>
</reference>
<sequence>MSLLNHIMSTPKTPRQNRQIPREQKDTSEPWIPESRIPKPRSPRSKLNSKLHNPPPQLSSSTPSLRSPPSLRSYSSAPSSPIPTAPTTPPSNLTFKMRNLWNTSHSKSFLSNLNIGLATNFPLKNLNLHSKKNVPVAYADEDALFGRDEYDDYSNHTNHTNHTNYSDNSKHSPTAMPIPKLSSPNGKPAKFSASYGGNNRVATNVDANPLSGPSTQHAEYLLSRVQGQFMGPDTPPLESPFGEVMDEGMDGFLSSRDGGLSFGFGSGRYDDDEGAGDRDQEDLESRTGKRRGKMVQKKQTLKTWKSIHQSCKEMLDSMHLSKCDGEITKATGQEDGNRFVDAGGYMSMAMAVDIEDEEENEDEAENNNEEKYDEKDVFTDAHSSSSGAKYWEQNQPRHLLIRTESQDSMVEIYTSPAISTSPSSSASSLKKHEQEQAQEKRETEIEYELNESLLTPRKPLRESDFAYMHMRPRLKTQSASEIDNTNDDTLHTLYENGNGNANKYRYCYPNNENNDQDNEDARSSLDMEDSLYDDVEKPILRMTRAGAQYPDFATMMDTSTYTDPYKDTQSQAALSGSHQRLEFDADAALEAPLSSLARLQFEYQLRCSEGSRER</sequence>
<feature type="compositionally biased region" description="Basic and acidic residues" evidence="1">
    <location>
        <begin position="430"/>
        <end position="444"/>
    </location>
</feature>
<proteinExistence type="predicted"/>
<feature type="compositionally biased region" description="Low complexity" evidence="1">
    <location>
        <begin position="155"/>
        <end position="167"/>
    </location>
</feature>
<feature type="compositionally biased region" description="Polar residues" evidence="1">
    <location>
        <begin position="7"/>
        <end position="19"/>
    </location>
</feature>
<organism evidence="2 3">
    <name type="scientific">Botryotinia calthae</name>
    <dbReference type="NCBI Taxonomy" id="38488"/>
    <lineage>
        <taxon>Eukaryota</taxon>
        <taxon>Fungi</taxon>
        <taxon>Dikarya</taxon>
        <taxon>Ascomycota</taxon>
        <taxon>Pezizomycotina</taxon>
        <taxon>Leotiomycetes</taxon>
        <taxon>Helotiales</taxon>
        <taxon>Sclerotiniaceae</taxon>
        <taxon>Botryotinia</taxon>
    </lineage>
</organism>
<feature type="region of interest" description="Disordered" evidence="1">
    <location>
        <begin position="155"/>
        <end position="195"/>
    </location>
</feature>
<dbReference type="OrthoDB" id="3556878at2759"/>
<protein>
    <submittedName>
        <fullName evidence="2">Uncharacterized protein</fullName>
    </submittedName>
</protein>